<comment type="subcellular location">
    <subcellularLocation>
        <location evidence="3">Secreted</location>
    </subcellularLocation>
</comment>
<dbReference type="Gene3D" id="2.60.40.1180">
    <property type="entry name" value="Golgi alpha-mannosidase II"/>
    <property type="match status" value="1"/>
</dbReference>
<dbReference type="Pfam" id="PF16499">
    <property type="entry name" value="Melibiase_2"/>
    <property type="match status" value="2"/>
</dbReference>
<dbReference type="EC" id="3.2.1.22" evidence="10"/>
<keyword evidence="5" id="KW-0964">Secreted</keyword>
<feature type="domain" description="Alpha galactosidase C-terminal" evidence="12">
    <location>
        <begin position="355"/>
        <end position="425"/>
    </location>
</feature>
<dbReference type="GO" id="GO:0004557">
    <property type="term" value="F:alpha-galactosidase activity"/>
    <property type="evidence" value="ECO:0007669"/>
    <property type="project" value="UniProtKB-EC"/>
</dbReference>
<comment type="function">
    <text evidence="2">Hydrolyzes a variety of simple alpha-D-galactoside as well as more complex molecules such as oligosaccharides and polysaccharides.</text>
</comment>
<keyword evidence="8" id="KW-0325">Glycoprotein</keyword>
<dbReference type="InterPro" id="IPR002241">
    <property type="entry name" value="Glyco_hydro_27"/>
</dbReference>
<dbReference type="Pfam" id="PF17801">
    <property type="entry name" value="Melibiase_C"/>
    <property type="match status" value="1"/>
</dbReference>
<dbReference type="STRING" id="1392247.A0A3N4L8R3"/>
<evidence type="ECO:0000256" key="3">
    <source>
        <dbReference type="ARBA" id="ARBA00004613"/>
    </source>
</evidence>
<dbReference type="SUPFAM" id="SSF51011">
    <property type="entry name" value="Glycosyl hydrolase domain"/>
    <property type="match status" value="1"/>
</dbReference>
<dbReference type="OrthoDB" id="5795902at2759"/>
<name>A0A3N4L8R3_9PEZI</name>
<dbReference type="GO" id="GO:0005975">
    <property type="term" value="P:carbohydrate metabolic process"/>
    <property type="evidence" value="ECO:0007669"/>
    <property type="project" value="InterPro"/>
</dbReference>
<keyword evidence="6 11" id="KW-0732">Signal</keyword>
<evidence type="ECO:0000256" key="7">
    <source>
        <dbReference type="ARBA" id="ARBA00022801"/>
    </source>
</evidence>
<dbReference type="CDD" id="cd14792">
    <property type="entry name" value="GH27"/>
    <property type="match status" value="1"/>
</dbReference>
<feature type="chain" id="PRO_5018000819" description="Alpha-galactosidase" evidence="11">
    <location>
        <begin position="20"/>
        <end position="444"/>
    </location>
</feature>
<evidence type="ECO:0000313" key="13">
    <source>
        <dbReference type="EMBL" id="RPB17021.1"/>
    </source>
</evidence>
<gene>
    <name evidence="13" type="ORF">P167DRAFT_480144</name>
</gene>
<comment type="similarity">
    <text evidence="4 10">Belongs to the glycosyl hydrolase 27 family.</text>
</comment>
<organism evidence="13 14">
    <name type="scientific">Morchella conica CCBAS932</name>
    <dbReference type="NCBI Taxonomy" id="1392247"/>
    <lineage>
        <taxon>Eukaryota</taxon>
        <taxon>Fungi</taxon>
        <taxon>Dikarya</taxon>
        <taxon>Ascomycota</taxon>
        <taxon>Pezizomycotina</taxon>
        <taxon>Pezizomycetes</taxon>
        <taxon>Pezizales</taxon>
        <taxon>Morchellaceae</taxon>
        <taxon>Morchella</taxon>
    </lineage>
</organism>
<keyword evidence="10" id="KW-1015">Disulfide bond</keyword>
<dbReference type="PANTHER" id="PTHR11452">
    <property type="entry name" value="ALPHA-GALACTOSIDASE/ALPHA-N-ACETYLGALACTOSAMINIDASE"/>
    <property type="match status" value="1"/>
</dbReference>
<evidence type="ECO:0000313" key="14">
    <source>
        <dbReference type="Proteomes" id="UP000277580"/>
    </source>
</evidence>
<protein>
    <recommendedName>
        <fullName evidence="10">Alpha-galactosidase</fullName>
        <ecNumber evidence="10">3.2.1.22</ecNumber>
    </recommendedName>
    <alternativeName>
        <fullName evidence="10">Melibiase</fullName>
    </alternativeName>
</protein>
<dbReference type="InterPro" id="IPR041233">
    <property type="entry name" value="Melibiase_C"/>
</dbReference>
<dbReference type="Gene3D" id="3.20.20.70">
    <property type="entry name" value="Aldolase class I"/>
    <property type="match status" value="1"/>
</dbReference>
<evidence type="ECO:0000256" key="8">
    <source>
        <dbReference type="ARBA" id="ARBA00023180"/>
    </source>
</evidence>
<evidence type="ECO:0000256" key="4">
    <source>
        <dbReference type="ARBA" id="ARBA00009743"/>
    </source>
</evidence>
<dbReference type="InterPro" id="IPR017853">
    <property type="entry name" value="GH"/>
</dbReference>
<evidence type="ECO:0000256" key="1">
    <source>
        <dbReference type="ARBA" id="ARBA00001255"/>
    </source>
</evidence>
<comment type="catalytic activity">
    <reaction evidence="1 10">
        <text>Hydrolysis of terminal, non-reducing alpha-D-galactose residues in alpha-D-galactosides, including galactose oligosaccharides, galactomannans and galactolipids.</text>
        <dbReference type="EC" id="3.2.1.22"/>
    </reaction>
</comment>
<dbReference type="PROSITE" id="PS00512">
    <property type="entry name" value="ALPHA_GALACTOSIDASE"/>
    <property type="match status" value="1"/>
</dbReference>
<evidence type="ECO:0000256" key="6">
    <source>
        <dbReference type="ARBA" id="ARBA00022729"/>
    </source>
</evidence>
<dbReference type="AlphaFoldDB" id="A0A3N4L8R3"/>
<dbReference type="EMBL" id="ML119107">
    <property type="protein sequence ID" value="RPB17021.1"/>
    <property type="molecule type" value="Genomic_DNA"/>
</dbReference>
<evidence type="ECO:0000256" key="5">
    <source>
        <dbReference type="ARBA" id="ARBA00022525"/>
    </source>
</evidence>
<keyword evidence="7 10" id="KW-0378">Hydrolase</keyword>
<dbReference type="PANTHER" id="PTHR11452:SF61">
    <property type="entry name" value="ALPHA-GALACTOSIDASE B-RELATED"/>
    <property type="match status" value="1"/>
</dbReference>
<keyword evidence="9 10" id="KW-0326">Glycosidase</keyword>
<evidence type="ECO:0000256" key="11">
    <source>
        <dbReference type="SAM" id="SignalP"/>
    </source>
</evidence>
<dbReference type="Proteomes" id="UP000277580">
    <property type="component" value="Unassembled WGS sequence"/>
</dbReference>
<accession>A0A3N4L8R3</accession>
<keyword evidence="14" id="KW-1185">Reference proteome</keyword>
<dbReference type="InterPro" id="IPR000111">
    <property type="entry name" value="Glyco_hydro_27/36_CS"/>
</dbReference>
<dbReference type="PRINTS" id="PR00740">
    <property type="entry name" value="GLHYDRLASE27"/>
</dbReference>
<reference evidence="13 14" key="1">
    <citation type="journal article" date="2018" name="Nat. Ecol. Evol.">
        <title>Pezizomycetes genomes reveal the molecular basis of ectomycorrhizal truffle lifestyle.</title>
        <authorList>
            <person name="Murat C."/>
            <person name="Payen T."/>
            <person name="Noel B."/>
            <person name="Kuo A."/>
            <person name="Morin E."/>
            <person name="Chen J."/>
            <person name="Kohler A."/>
            <person name="Krizsan K."/>
            <person name="Balestrini R."/>
            <person name="Da Silva C."/>
            <person name="Montanini B."/>
            <person name="Hainaut M."/>
            <person name="Levati E."/>
            <person name="Barry K.W."/>
            <person name="Belfiori B."/>
            <person name="Cichocki N."/>
            <person name="Clum A."/>
            <person name="Dockter R.B."/>
            <person name="Fauchery L."/>
            <person name="Guy J."/>
            <person name="Iotti M."/>
            <person name="Le Tacon F."/>
            <person name="Lindquist E.A."/>
            <person name="Lipzen A."/>
            <person name="Malagnac F."/>
            <person name="Mello A."/>
            <person name="Molinier V."/>
            <person name="Miyauchi S."/>
            <person name="Poulain J."/>
            <person name="Riccioni C."/>
            <person name="Rubini A."/>
            <person name="Sitrit Y."/>
            <person name="Splivallo R."/>
            <person name="Traeger S."/>
            <person name="Wang M."/>
            <person name="Zifcakova L."/>
            <person name="Wipf D."/>
            <person name="Zambonelli A."/>
            <person name="Paolocci F."/>
            <person name="Nowrousian M."/>
            <person name="Ottonello S."/>
            <person name="Baldrian P."/>
            <person name="Spatafora J.W."/>
            <person name="Henrissat B."/>
            <person name="Nagy L.G."/>
            <person name="Aury J.M."/>
            <person name="Wincker P."/>
            <person name="Grigoriev I.V."/>
            <person name="Bonfante P."/>
            <person name="Martin F.M."/>
        </authorList>
    </citation>
    <scope>NUCLEOTIDE SEQUENCE [LARGE SCALE GENOMIC DNA]</scope>
    <source>
        <strain evidence="13 14">CCBAS932</strain>
    </source>
</reference>
<evidence type="ECO:0000259" key="12">
    <source>
        <dbReference type="Pfam" id="PF17801"/>
    </source>
</evidence>
<proteinExistence type="inferred from homology"/>
<evidence type="ECO:0000256" key="10">
    <source>
        <dbReference type="RuleBase" id="RU361168"/>
    </source>
</evidence>
<evidence type="ECO:0000256" key="2">
    <source>
        <dbReference type="ARBA" id="ARBA00003969"/>
    </source>
</evidence>
<sequence length="444" mass="50366">MGILRVLSTSALVIGVAQALVTKDGKTGRLPAMGFNSWNAFKCDISEEVFLTAAEEIVSLGLKDAGYEYVNIDDCWADLDLWRDNSTGRIVPDYKKFPDGINGTAAKVHEMGLKMGIYSDAGEKTCAGYPGSLYHEEIDAATFSDWGIDYLKYDNCYVPDNWTDTYYWVIDTYTRVYEAPYSDAPADWDWSATNTAERYYRMRDALAKVDRVINYGLCDWGQALVETWGNATGQSWRLTGDIGPYWNMLMPIVSFTSYKLEYGNFFGHNDMDMLEVGNGNLTEAETRAHFGLWAAMKSPLLIGTPLDLIGEIDLTVLKNWEFIQFNQDPVFGESVRRFKWGNGQDRGWKNETMPAEYYAGPSVRGIHVFILNVLDTTQLKSFDFSEVPGLDPKKKYKVHDMWTHKDLPGTYSKKFSIKVESHDLAGLLFTEVKKGKRSLFDGWF</sequence>
<dbReference type="InterPro" id="IPR013780">
    <property type="entry name" value="Glyco_hydro_b"/>
</dbReference>
<dbReference type="SUPFAM" id="SSF51445">
    <property type="entry name" value="(Trans)glycosidases"/>
    <property type="match status" value="1"/>
</dbReference>
<feature type="signal peptide" evidence="11">
    <location>
        <begin position="1"/>
        <end position="19"/>
    </location>
</feature>
<evidence type="ECO:0000256" key="9">
    <source>
        <dbReference type="ARBA" id="ARBA00023295"/>
    </source>
</evidence>
<dbReference type="InParanoid" id="A0A3N4L8R3"/>
<dbReference type="InterPro" id="IPR013785">
    <property type="entry name" value="Aldolase_TIM"/>
</dbReference>
<dbReference type="GO" id="GO:0005576">
    <property type="term" value="C:extracellular region"/>
    <property type="evidence" value="ECO:0007669"/>
    <property type="project" value="UniProtKB-SubCell"/>
</dbReference>